<reference evidence="2 3" key="1">
    <citation type="submission" date="2023-09" db="EMBL/GenBank/DDBJ databases">
        <authorList>
            <person name="Rey-Velasco X."/>
        </authorList>
    </citation>
    <scope>NUCLEOTIDE SEQUENCE [LARGE SCALE GENOMIC DNA]</scope>
    <source>
        <strain evidence="2 3">P117</strain>
    </source>
</reference>
<accession>A0ABU2ZMH2</accession>
<dbReference type="SUPFAM" id="SSF54001">
    <property type="entry name" value="Cysteine proteinases"/>
    <property type="match status" value="1"/>
</dbReference>
<dbReference type="InterPro" id="IPR038765">
    <property type="entry name" value="Papain-like_cys_pep_sf"/>
</dbReference>
<proteinExistence type="predicted"/>
<comment type="caution">
    <text evidence="2">The sequence shown here is derived from an EMBL/GenBank/DDBJ whole genome shotgun (WGS) entry which is preliminary data.</text>
</comment>
<evidence type="ECO:0008006" key="4">
    <source>
        <dbReference type="Google" id="ProtNLM"/>
    </source>
</evidence>
<keyword evidence="1" id="KW-0472">Membrane</keyword>
<feature type="transmembrane region" description="Helical" evidence="1">
    <location>
        <begin position="243"/>
        <end position="262"/>
    </location>
</feature>
<keyword evidence="1" id="KW-1133">Transmembrane helix</keyword>
<evidence type="ECO:0000256" key="1">
    <source>
        <dbReference type="SAM" id="Phobius"/>
    </source>
</evidence>
<sequence length="271" mass="31347">MTVLRILGLFVLLPSLILLGINLYGLSQELRPSEFNVQDLRFGEKDVTVSKEEFLAQIDQREDESQTEYTYRLTNLIADGTAHIHWEEFDPKKFHQLVPLWENWIIHIMGLVTGIPEYERYHFSNPYKSIERGIGICGDASMVMTQLLEKHGIQAEILTFPGHVVVTAEVEGKRKIFDPDFGVVLPFTPPDLKNNVTKAAELYMSRGYEESDRTFFLNSYSKPYVVWDGPEEFITKKFYFEKVAYVLKWVLPVLGVLLGAFWTRSFKQTHS</sequence>
<name>A0ABU2ZMH2_9ALTE</name>
<dbReference type="Proteomes" id="UP001253545">
    <property type="component" value="Unassembled WGS sequence"/>
</dbReference>
<protein>
    <recommendedName>
        <fullName evidence="4">Transglutaminase-like domain-containing protein</fullName>
    </recommendedName>
</protein>
<evidence type="ECO:0000313" key="3">
    <source>
        <dbReference type="Proteomes" id="UP001253545"/>
    </source>
</evidence>
<keyword evidence="1" id="KW-0812">Transmembrane</keyword>
<evidence type="ECO:0000313" key="2">
    <source>
        <dbReference type="EMBL" id="MDT0593600.1"/>
    </source>
</evidence>
<dbReference type="EMBL" id="JAVRHX010000001">
    <property type="protein sequence ID" value="MDT0593600.1"/>
    <property type="molecule type" value="Genomic_DNA"/>
</dbReference>
<organism evidence="2 3">
    <name type="scientific">Glaciecola petra</name>
    <dbReference type="NCBI Taxonomy" id="3075602"/>
    <lineage>
        <taxon>Bacteria</taxon>
        <taxon>Pseudomonadati</taxon>
        <taxon>Pseudomonadota</taxon>
        <taxon>Gammaproteobacteria</taxon>
        <taxon>Alteromonadales</taxon>
        <taxon>Alteromonadaceae</taxon>
        <taxon>Glaciecola</taxon>
    </lineage>
</organism>
<gene>
    <name evidence="2" type="ORF">RM552_01925</name>
</gene>
<dbReference type="RefSeq" id="WP_311367107.1">
    <property type="nucleotide sequence ID" value="NZ_JAVRHX010000001.1"/>
</dbReference>
<feature type="transmembrane region" description="Helical" evidence="1">
    <location>
        <begin position="6"/>
        <end position="26"/>
    </location>
</feature>
<keyword evidence="3" id="KW-1185">Reference proteome</keyword>